<gene>
    <name evidence="2" type="ORF">QE152_g9365</name>
</gene>
<protein>
    <recommendedName>
        <fullName evidence="4">SKP1 component dimerisation domain-containing protein</fullName>
    </recommendedName>
</protein>
<name>A0AAW1LZ13_POPJA</name>
<evidence type="ECO:0000313" key="2">
    <source>
        <dbReference type="EMBL" id="KAK9738972.1"/>
    </source>
</evidence>
<keyword evidence="3" id="KW-1185">Reference proteome</keyword>
<organism evidence="2 3">
    <name type="scientific">Popillia japonica</name>
    <name type="common">Japanese beetle</name>
    <dbReference type="NCBI Taxonomy" id="7064"/>
    <lineage>
        <taxon>Eukaryota</taxon>
        <taxon>Metazoa</taxon>
        <taxon>Ecdysozoa</taxon>
        <taxon>Arthropoda</taxon>
        <taxon>Hexapoda</taxon>
        <taxon>Insecta</taxon>
        <taxon>Pterygota</taxon>
        <taxon>Neoptera</taxon>
        <taxon>Endopterygota</taxon>
        <taxon>Coleoptera</taxon>
        <taxon>Polyphaga</taxon>
        <taxon>Scarabaeiformia</taxon>
        <taxon>Scarabaeidae</taxon>
        <taxon>Rutelinae</taxon>
        <taxon>Popillia</taxon>
    </lineage>
</organism>
<evidence type="ECO:0000256" key="1">
    <source>
        <dbReference type="SAM" id="MobiDB-lite"/>
    </source>
</evidence>
<proteinExistence type="predicted"/>
<accession>A0AAW1LZ13</accession>
<evidence type="ECO:0000313" key="3">
    <source>
        <dbReference type="Proteomes" id="UP001458880"/>
    </source>
</evidence>
<comment type="caution">
    <text evidence="2">The sequence shown here is derived from an EMBL/GenBank/DDBJ whole genome shotgun (WGS) entry which is preliminary data.</text>
</comment>
<evidence type="ECO:0008006" key="4">
    <source>
        <dbReference type="Google" id="ProtNLM"/>
    </source>
</evidence>
<reference evidence="2 3" key="1">
    <citation type="journal article" date="2024" name="BMC Genomics">
        <title>De novo assembly and annotation of Popillia japonica's genome with initial clues to its potential as an invasive pest.</title>
        <authorList>
            <person name="Cucini C."/>
            <person name="Boschi S."/>
            <person name="Funari R."/>
            <person name="Cardaioli E."/>
            <person name="Iannotti N."/>
            <person name="Marturano G."/>
            <person name="Paoli F."/>
            <person name="Bruttini M."/>
            <person name="Carapelli A."/>
            <person name="Frati F."/>
            <person name="Nardi F."/>
        </authorList>
    </citation>
    <scope>NUCLEOTIDE SEQUENCE [LARGE SCALE GENOMIC DNA]</scope>
    <source>
        <strain evidence="2">DMR45628</strain>
    </source>
</reference>
<dbReference type="EMBL" id="JASPKY010000080">
    <property type="protein sequence ID" value="KAK9738972.1"/>
    <property type="molecule type" value="Genomic_DNA"/>
</dbReference>
<dbReference type="AlphaFoldDB" id="A0AAW1LZ13"/>
<feature type="region of interest" description="Disordered" evidence="1">
    <location>
        <begin position="107"/>
        <end position="163"/>
    </location>
</feature>
<dbReference type="Proteomes" id="UP001458880">
    <property type="component" value="Unassembled WGS sequence"/>
</dbReference>
<feature type="compositionally biased region" description="Acidic residues" evidence="1">
    <location>
        <begin position="108"/>
        <end position="135"/>
    </location>
</feature>
<sequence>MSTLGKIPKIEYYITHANLAGIKALHKICFGNEGEPRKTQKALREFSGFGWGKNTDEYVNKIQDISQLLKLSDLIAVCNILGLNYNGALKDVADHICTFLTDSMYRDDEQEEKDADDESEHDKEDNENEDVDDEQETKNEHTEEEVRRHNATTKRSDGKDCFR</sequence>
<feature type="compositionally biased region" description="Basic and acidic residues" evidence="1">
    <location>
        <begin position="136"/>
        <end position="163"/>
    </location>
</feature>